<dbReference type="GO" id="GO:0046872">
    <property type="term" value="F:metal ion binding"/>
    <property type="evidence" value="ECO:0007669"/>
    <property type="project" value="InterPro"/>
</dbReference>
<evidence type="ECO:0000256" key="3">
    <source>
        <dbReference type="ARBA" id="ARBA00022840"/>
    </source>
</evidence>
<name>A0A9D1T1B9_9BACT</name>
<dbReference type="SUPFAM" id="SSF56059">
    <property type="entry name" value="Glutathione synthetase ATP-binding domain-like"/>
    <property type="match status" value="1"/>
</dbReference>
<proteinExistence type="predicted"/>
<dbReference type="GO" id="GO:0016874">
    <property type="term" value="F:ligase activity"/>
    <property type="evidence" value="ECO:0007669"/>
    <property type="project" value="UniProtKB-KW"/>
</dbReference>
<dbReference type="AlphaFoldDB" id="A0A9D1T1B9"/>
<dbReference type="Pfam" id="PF13535">
    <property type="entry name" value="ATP-grasp_4"/>
    <property type="match status" value="1"/>
</dbReference>
<sequence length="380" mass="43464">MIILAPPYVSEELKDYLENTQTAVLKNDVALAAAGSRRFNFVDDAEARERAARGERVYTTSENALEWVLKNVPDESVSRAVSAMKDKAAMRRLLQSVYPDFFFREVSAAELRALKFEELPCPVVLKPSVGFFSVGVYTIRTREDWLNALDDIEKTSSRWSELYPENVLGNGRFIIEKYIGGDEYAVDVCFDDRGNAVVLNVLKHDFASESDVSDRLYYTSKEIILENLAPLTDFFNRVNGFLGARNFPAHVELRIDGGRIVPVEFNPMRFAGWCSTDVAFFAFGLRTYDYFLNGRKPDWEKLLAGKDGILYTMIVLNKPNPCPPVGAFDYDALCAKFERVLSMRAMDFRRLSVFGFMFTETRDRRELDFIVRSDLTEFIR</sequence>
<evidence type="ECO:0000259" key="5">
    <source>
        <dbReference type="PROSITE" id="PS50975"/>
    </source>
</evidence>
<accession>A0A9D1T1B9</accession>
<dbReference type="PANTHER" id="PTHR43585:SF2">
    <property type="entry name" value="ATP-GRASP ENZYME FSQD"/>
    <property type="match status" value="1"/>
</dbReference>
<keyword evidence="3 4" id="KW-0067">ATP-binding</keyword>
<protein>
    <submittedName>
        <fullName evidence="6">ATP-grasp domain-containing protein</fullName>
    </submittedName>
</protein>
<evidence type="ECO:0000313" key="7">
    <source>
        <dbReference type="Proteomes" id="UP000886812"/>
    </source>
</evidence>
<dbReference type="InterPro" id="IPR011761">
    <property type="entry name" value="ATP-grasp"/>
</dbReference>
<dbReference type="PROSITE" id="PS50975">
    <property type="entry name" value="ATP_GRASP"/>
    <property type="match status" value="1"/>
</dbReference>
<feature type="domain" description="ATP-grasp" evidence="5">
    <location>
        <begin position="87"/>
        <end position="296"/>
    </location>
</feature>
<keyword evidence="1" id="KW-0436">Ligase</keyword>
<evidence type="ECO:0000256" key="4">
    <source>
        <dbReference type="PROSITE-ProRule" id="PRU00409"/>
    </source>
</evidence>
<dbReference type="Gene3D" id="3.30.470.20">
    <property type="entry name" value="ATP-grasp fold, B domain"/>
    <property type="match status" value="1"/>
</dbReference>
<dbReference type="EMBL" id="DVOG01000103">
    <property type="protein sequence ID" value="HIV04299.1"/>
    <property type="molecule type" value="Genomic_DNA"/>
</dbReference>
<evidence type="ECO:0000313" key="6">
    <source>
        <dbReference type="EMBL" id="HIV04299.1"/>
    </source>
</evidence>
<comment type="caution">
    <text evidence="6">The sequence shown here is derived from an EMBL/GenBank/DDBJ whole genome shotgun (WGS) entry which is preliminary data.</text>
</comment>
<dbReference type="GO" id="GO:0005524">
    <property type="term" value="F:ATP binding"/>
    <property type="evidence" value="ECO:0007669"/>
    <property type="project" value="UniProtKB-UniRule"/>
</dbReference>
<evidence type="ECO:0000256" key="1">
    <source>
        <dbReference type="ARBA" id="ARBA00022598"/>
    </source>
</evidence>
<reference evidence="6" key="1">
    <citation type="submission" date="2020-10" db="EMBL/GenBank/DDBJ databases">
        <authorList>
            <person name="Gilroy R."/>
        </authorList>
    </citation>
    <scope>NUCLEOTIDE SEQUENCE</scope>
    <source>
        <strain evidence="6">10669</strain>
    </source>
</reference>
<gene>
    <name evidence="6" type="ORF">IAC75_04010</name>
</gene>
<organism evidence="6 7">
    <name type="scientific">Candidatus Spyradosoma merdigallinarum</name>
    <dbReference type="NCBI Taxonomy" id="2840950"/>
    <lineage>
        <taxon>Bacteria</taxon>
        <taxon>Pseudomonadati</taxon>
        <taxon>Verrucomicrobiota</taxon>
        <taxon>Opitutia</taxon>
        <taxon>Opitutia incertae sedis</taxon>
        <taxon>Candidatus Spyradosoma</taxon>
    </lineage>
</organism>
<reference evidence="6" key="2">
    <citation type="journal article" date="2021" name="PeerJ">
        <title>Extensive microbial diversity within the chicken gut microbiome revealed by metagenomics and culture.</title>
        <authorList>
            <person name="Gilroy R."/>
            <person name="Ravi A."/>
            <person name="Getino M."/>
            <person name="Pursley I."/>
            <person name="Horton D.L."/>
            <person name="Alikhan N.F."/>
            <person name="Baker D."/>
            <person name="Gharbi K."/>
            <person name="Hall N."/>
            <person name="Watson M."/>
            <person name="Adriaenssens E.M."/>
            <person name="Foster-Nyarko E."/>
            <person name="Jarju S."/>
            <person name="Secka A."/>
            <person name="Antonio M."/>
            <person name="Oren A."/>
            <person name="Chaudhuri R.R."/>
            <person name="La Ragione R."/>
            <person name="Hildebrand F."/>
            <person name="Pallen M.J."/>
        </authorList>
    </citation>
    <scope>NUCLEOTIDE SEQUENCE</scope>
    <source>
        <strain evidence="6">10669</strain>
    </source>
</reference>
<evidence type="ECO:0000256" key="2">
    <source>
        <dbReference type="ARBA" id="ARBA00022741"/>
    </source>
</evidence>
<keyword evidence="2 4" id="KW-0547">Nucleotide-binding</keyword>
<dbReference type="PANTHER" id="PTHR43585">
    <property type="entry name" value="FUMIPYRROLE BIOSYNTHESIS PROTEIN C"/>
    <property type="match status" value="1"/>
</dbReference>
<dbReference type="InterPro" id="IPR052032">
    <property type="entry name" value="ATP-dep_AA_Ligase"/>
</dbReference>
<dbReference type="Proteomes" id="UP000886812">
    <property type="component" value="Unassembled WGS sequence"/>
</dbReference>